<dbReference type="SMART" id="SM00689">
    <property type="entry name" value="DM6"/>
    <property type="match status" value="1"/>
</dbReference>
<reference evidence="1 2" key="1">
    <citation type="journal article" date="2007" name="Nature">
        <title>Evolution of genes and genomes on the Drosophila phylogeny.</title>
        <authorList>
            <consortium name="Drosophila 12 Genomes Consortium"/>
            <person name="Clark A.G."/>
            <person name="Eisen M.B."/>
            <person name="Smith D.R."/>
            <person name="Bergman C.M."/>
            <person name="Oliver B."/>
            <person name="Markow T.A."/>
            <person name="Kaufman T.C."/>
            <person name="Kellis M."/>
            <person name="Gelbart W."/>
            <person name="Iyer V.N."/>
            <person name="Pollard D.A."/>
            <person name="Sackton T.B."/>
            <person name="Larracuente A.M."/>
            <person name="Singh N.D."/>
            <person name="Abad J.P."/>
            <person name="Abt D.N."/>
            <person name="Adryan B."/>
            <person name="Aguade M."/>
            <person name="Akashi H."/>
            <person name="Anderson W.W."/>
            <person name="Aquadro C.F."/>
            <person name="Ardell D.H."/>
            <person name="Arguello R."/>
            <person name="Artieri C.G."/>
            <person name="Barbash D.A."/>
            <person name="Barker D."/>
            <person name="Barsanti P."/>
            <person name="Batterham P."/>
            <person name="Batzoglou S."/>
            <person name="Begun D."/>
            <person name="Bhutkar A."/>
            <person name="Blanco E."/>
            <person name="Bosak S.A."/>
            <person name="Bradley R.K."/>
            <person name="Brand A.D."/>
            <person name="Brent M.R."/>
            <person name="Brooks A.N."/>
            <person name="Brown R.H."/>
            <person name="Butlin R.K."/>
            <person name="Caggese C."/>
            <person name="Calvi B.R."/>
            <person name="Bernardo de Carvalho A."/>
            <person name="Caspi A."/>
            <person name="Castrezana S."/>
            <person name="Celniker S.E."/>
            <person name="Chang J.L."/>
            <person name="Chapple C."/>
            <person name="Chatterji S."/>
            <person name="Chinwalla A."/>
            <person name="Civetta A."/>
            <person name="Clifton S.W."/>
            <person name="Comeron J.M."/>
            <person name="Costello J.C."/>
            <person name="Coyne J.A."/>
            <person name="Daub J."/>
            <person name="David R.G."/>
            <person name="Delcher A.L."/>
            <person name="Delehaunty K."/>
            <person name="Do C.B."/>
            <person name="Ebling H."/>
            <person name="Edwards K."/>
            <person name="Eickbush T."/>
            <person name="Evans J.D."/>
            <person name="Filipski A."/>
            <person name="Findeiss S."/>
            <person name="Freyhult E."/>
            <person name="Fulton L."/>
            <person name="Fulton R."/>
            <person name="Garcia A.C."/>
            <person name="Gardiner A."/>
            <person name="Garfield D.A."/>
            <person name="Garvin B.E."/>
            <person name="Gibson G."/>
            <person name="Gilbert D."/>
            <person name="Gnerre S."/>
            <person name="Godfrey J."/>
            <person name="Good R."/>
            <person name="Gotea V."/>
            <person name="Gravely B."/>
            <person name="Greenberg A.J."/>
            <person name="Griffiths-Jones S."/>
            <person name="Gross S."/>
            <person name="Guigo R."/>
            <person name="Gustafson E.A."/>
            <person name="Haerty W."/>
            <person name="Hahn M.W."/>
            <person name="Halligan D.L."/>
            <person name="Halpern A.L."/>
            <person name="Halter G.M."/>
            <person name="Han M.V."/>
            <person name="Heger A."/>
            <person name="Hillier L."/>
            <person name="Hinrichs A.S."/>
            <person name="Holmes I."/>
            <person name="Hoskins R.A."/>
            <person name="Hubisz M.J."/>
            <person name="Hultmark D."/>
            <person name="Huntley M.A."/>
            <person name="Jaffe D.B."/>
            <person name="Jagadeeshan S."/>
            <person name="Jeck W.R."/>
            <person name="Johnson J."/>
            <person name="Jones C.D."/>
            <person name="Jordan W.C."/>
            <person name="Karpen G.H."/>
            <person name="Kataoka E."/>
            <person name="Keightley P.D."/>
            <person name="Kheradpour P."/>
            <person name="Kirkness E.F."/>
            <person name="Koerich L.B."/>
            <person name="Kristiansen K."/>
            <person name="Kudrna D."/>
            <person name="Kulathinal R.J."/>
            <person name="Kumar S."/>
            <person name="Kwok R."/>
            <person name="Lander E."/>
            <person name="Langley C.H."/>
            <person name="Lapoint R."/>
            <person name="Lazzaro B.P."/>
            <person name="Lee S.J."/>
            <person name="Levesque L."/>
            <person name="Li R."/>
            <person name="Lin C.F."/>
            <person name="Lin M.F."/>
            <person name="Lindblad-Toh K."/>
            <person name="Llopart A."/>
            <person name="Long M."/>
            <person name="Low L."/>
            <person name="Lozovsky E."/>
            <person name="Lu J."/>
            <person name="Luo M."/>
            <person name="Machado C.A."/>
            <person name="Makalowski W."/>
            <person name="Marzo M."/>
            <person name="Matsuda M."/>
            <person name="Matzkin L."/>
            <person name="McAllister B."/>
            <person name="McBride C.S."/>
            <person name="McKernan B."/>
            <person name="McKernan K."/>
            <person name="Mendez-Lago M."/>
            <person name="Minx P."/>
            <person name="Mollenhauer M.U."/>
            <person name="Montooth K."/>
            <person name="Mount S.M."/>
            <person name="Mu X."/>
            <person name="Myers E."/>
            <person name="Negre B."/>
            <person name="Newfeld S."/>
            <person name="Nielsen R."/>
            <person name="Noor M.A."/>
            <person name="O'Grady P."/>
            <person name="Pachter L."/>
            <person name="Papaceit M."/>
            <person name="Parisi M.J."/>
            <person name="Parisi M."/>
            <person name="Parts L."/>
            <person name="Pedersen J.S."/>
            <person name="Pesole G."/>
            <person name="Phillippy A.M."/>
            <person name="Ponting C.P."/>
            <person name="Pop M."/>
            <person name="Porcelli D."/>
            <person name="Powell J.R."/>
            <person name="Prohaska S."/>
            <person name="Pruitt K."/>
            <person name="Puig M."/>
            <person name="Quesneville H."/>
            <person name="Ram K.R."/>
            <person name="Rand D."/>
            <person name="Rasmussen M.D."/>
            <person name="Reed L.K."/>
            <person name="Reenan R."/>
            <person name="Reily A."/>
            <person name="Remington K.A."/>
            <person name="Rieger T.T."/>
            <person name="Ritchie M.G."/>
            <person name="Robin C."/>
            <person name="Rogers Y.H."/>
            <person name="Rohde C."/>
            <person name="Rozas J."/>
            <person name="Rubenfield M.J."/>
            <person name="Ruiz A."/>
            <person name="Russo S."/>
            <person name="Salzberg S.L."/>
            <person name="Sanchez-Gracia A."/>
            <person name="Saranga D.J."/>
            <person name="Sato H."/>
            <person name="Schaeffer S.W."/>
            <person name="Schatz M.C."/>
            <person name="Schlenke T."/>
            <person name="Schwartz R."/>
            <person name="Segarra C."/>
            <person name="Singh R.S."/>
            <person name="Sirot L."/>
            <person name="Sirota M."/>
            <person name="Sisneros N.B."/>
            <person name="Smith C.D."/>
            <person name="Smith T.F."/>
            <person name="Spieth J."/>
            <person name="Stage D.E."/>
            <person name="Stark A."/>
            <person name="Stephan W."/>
            <person name="Strausberg R.L."/>
            <person name="Strempel S."/>
            <person name="Sturgill D."/>
            <person name="Sutton G."/>
            <person name="Sutton G.G."/>
            <person name="Tao W."/>
            <person name="Teichmann S."/>
            <person name="Tobari Y.N."/>
            <person name="Tomimura Y."/>
            <person name="Tsolas J.M."/>
            <person name="Valente V.L."/>
            <person name="Venter E."/>
            <person name="Venter J.C."/>
            <person name="Vicario S."/>
            <person name="Vieira F.G."/>
            <person name="Vilella A.J."/>
            <person name="Villasante A."/>
            <person name="Walenz B."/>
            <person name="Wang J."/>
            <person name="Wasserman M."/>
            <person name="Watts T."/>
            <person name="Wilson D."/>
            <person name="Wilson R.K."/>
            <person name="Wing R.A."/>
            <person name="Wolfner M.F."/>
            <person name="Wong A."/>
            <person name="Wong G.K."/>
            <person name="Wu C.I."/>
            <person name="Wu G."/>
            <person name="Yamamoto D."/>
            <person name="Yang H.P."/>
            <person name="Yang S.P."/>
            <person name="Yorke J.A."/>
            <person name="Yoshida K."/>
            <person name="Zdobnov E."/>
            <person name="Zhang P."/>
            <person name="Zhang Y."/>
            <person name="Zimin A.V."/>
            <person name="Baldwin J."/>
            <person name="Abdouelleil A."/>
            <person name="Abdulkadir J."/>
            <person name="Abebe A."/>
            <person name="Abera B."/>
            <person name="Abreu J."/>
            <person name="Acer S.C."/>
            <person name="Aftuck L."/>
            <person name="Alexander A."/>
            <person name="An P."/>
            <person name="Anderson E."/>
            <person name="Anderson S."/>
            <person name="Arachi H."/>
            <person name="Azer M."/>
            <person name="Bachantsang P."/>
            <person name="Barry A."/>
            <person name="Bayul T."/>
            <person name="Berlin A."/>
            <person name="Bessette D."/>
            <person name="Bloom T."/>
            <person name="Blye J."/>
            <person name="Boguslavskiy L."/>
            <person name="Bonnet C."/>
            <person name="Boukhgalter B."/>
            <person name="Bourzgui I."/>
            <person name="Brown A."/>
            <person name="Cahill P."/>
            <person name="Channer S."/>
            <person name="Cheshatsang Y."/>
            <person name="Chuda L."/>
            <person name="Citroen M."/>
            <person name="Collymore A."/>
            <person name="Cooke P."/>
            <person name="Costello M."/>
            <person name="D'Aco K."/>
            <person name="Daza R."/>
            <person name="De Haan G."/>
            <person name="DeGray S."/>
            <person name="DeMaso C."/>
            <person name="Dhargay N."/>
            <person name="Dooley K."/>
            <person name="Dooley E."/>
            <person name="Doricent M."/>
            <person name="Dorje P."/>
            <person name="Dorjee K."/>
            <person name="Dupes A."/>
            <person name="Elong R."/>
            <person name="Falk J."/>
            <person name="Farina A."/>
            <person name="Faro S."/>
            <person name="Ferguson D."/>
            <person name="Fisher S."/>
            <person name="Foley C.D."/>
            <person name="Franke A."/>
            <person name="Friedrich D."/>
            <person name="Gadbois L."/>
            <person name="Gearin G."/>
            <person name="Gearin C.R."/>
            <person name="Giannoukos G."/>
            <person name="Goode T."/>
            <person name="Graham J."/>
            <person name="Grandbois E."/>
            <person name="Grewal S."/>
            <person name="Gyaltsen K."/>
            <person name="Hafez N."/>
            <person name="Hagos B."/>
            <person name="Hall J."/>
            <person name="Henson C."/>
            <person name="Hollinger A."/>
            <person name="Honan T."/>
            <person name="Huard M.D."/>
            <person name="Hughes L."/>
            <person name="Hurhula B."/>
            <person name="Husby M.E."/>
            <person name="Kamat A."/>
            <person name="Kanga B."/>
            <person name="Kashin S."/>
            <person name="Khazanovich D."/>
            <person name="Kisner P."/>
            <person name="Lance K."/>
            <person name="Lara M."/>
            <person name="Lee W."/>
            <person name="Lennon N."/>
            <person name="Letendre F."/>
            <person name="LeVine R."/>
            <person name="Lipovsky A."/>
            <person name="Liu X."/>
            <person name="Liu J."/>
            <person name="Liu S."/>
            <person name="Lokyitsang T."/>
            <person name="Lokyitsang Y."/>
            <person name="Lubonja R."/>
            <person name="Lui A."/>
            <person name="MacDonald P."/>
            <person name="Magnisalis V."/>
            <person name="Maru K."/>
            <person name="Matthews C."/>
            <person name="McCusker W."/>
            <person name="McDonough S."/>
            <person name="Mehta T."/>
            <person name="Meldrim J."/>
            <person name="Meneus L."/>
            <person name="Mihai O."/>
            <person name="Mihalev A."/>
            <person name="Mihova T."/>
            <person name="Mittelman R."/>
            <person name="Mlenga V."/>
            <person name="Montmayeur A."/>
            <person name="Mulrain L."/>
            <person name="Navidi A."/>
            <person name="Naylor J."/>
            <person name="Negash T."/>
            <person name="Nguyen T."/>
            <person name="Nguyen N."/>
            <person name="Nicol R."/>
            <person name="Norbu C."/>
            <person name="Norbu N."/>
            <person name="Novod N."/>
            <person name="O'Neill B."/>
            <person name="Osman S."/>
            <person name="Markiewicz E."/>
            <person name="Oyono O.L."/>
            <person name="Patti C."/>
            <person name="Phunkhang P."/>
            <person name="Pierre F."/>
            <person name="Priest M."/>
            <person name="Raghuraman S."/>
            <person name="Rege F."/>
            <person name="Reyes R."/>
            <person name="Rise C."/>
            <person name="Rogov P."/>
            <person name="Ross K."/>
            <person name="Ryan E."/>
            <person name="Settipalli S."/>
            <person name="Shea T."/>
            <person name="Sherpa N."/>
            <person name="Shi L."/>
            <person name="Shih D."/>
            <person name="Sparrow T."/>
            <person name="Spaulding J."/>
            <person name="Stalker J."/>
            <person name="Stange-Thomann N."/>
            <person name="Stavropoulos S."/>
            <person name="Stone C."/>
            <person name="Strader C."/>
            <person name="Tesfaye S."/>
            <person name="Thomson T."/>
            <person name="Thoulutsang Y."/>
            <person name="Thoulutsang D."/>
            <person name="Topham K."/>
            <person name="Topping I."/>
            <person name="Tsamla T."/>
            <person name="Vassiliev H."/>
            <person name="Vo A."/>
            <person name="Wangchuk T."/>
            <person name="Wangdi T."/>
            <person name="Weiand M."/>
            <person name="Wilkinson J."/>
            <person name="Wilson A."/>
            <person name="Yadav S."/>
            <person name="Young G."/>
            <person name="Yu Q."/>
            <person name="Zembek L."/>
            <person name="Zhong D."/>
            <person name="Zimmer A."/>
            <person name="Zwirko Z."/>
            <person name="Jaffe D.B."/>
            <person name="Alvarez P."/>
            <person name="Brockman W."/>
            <person name="Butler J."/>
            <person name="Chin C."/>
            <person name="Gnerre S."/>
            <person name="Grabherr M."/>
            <person name="Kleber M."/>
            <person name="Mauceli E."/>
            <person name="MacCallum I."/>
        </authorList>
    </citation>
    <scope>NUCLEOTIDE SEQUENCE [LARGE SCALE GENOMIC DNA]</scope>
    <source>
        <strain evidence="2">Tucson 15010-1051.87</strain>
    </source>
</reference>
<dbReference type="PANTHER" id="PTHR20977">
    <property type="entry name" value="AT13385P-RELATED"/>
    <property type="match status" value="1"/>
</dbReference>
<evidence type="ECO:0000313" key="1">
    <source>
        <dbReference type="EMBL" id="EDW60829.1"/>
    </source>
</evidence>
<protein>
    <submittedName>
        <fullName evidence="1">Uncharacterized protein, isoform A</fullName>
    </submittedName>
</protein>
<dbReference type="PhylomeDB" id="B4LL92"/>
<dbReference type="Proteomes" id="UP000008792">
    <property type="component" value="Unassembled WGS sequence"/>
</dbReference>
<dbReference type="KEGG" id="dvi:6626156"/>
<dbReference type="InParanoid" id="B4LL92"/>
<keyword evidence="2" id="KW-1185">Reference proteome</keyword>
<dbReference type="PANTHER" id="PTHR20977:SF0">
    <property type="entry name" value="AT13385P-RELATED"/>
    <property type="match status" value="1"/>
</dbReference>
<accession>B4LL92</accession>
<dbReference type="HOGENOM" id="CLU_080538_0_0_1"/>
<gene>
    <name evidence="1" type="primary">Dvir\GJ20648</name>
    <name evidence="1" type="ORF">Dvir_GJ20648</name>
</gene>
<dbReference type="OrthoDB" id="7812215at2759"/>
<proteinExistence type="predicted"/>
<dbReference type="InterPro" id="IPR006611">
    <property type="entry name" value="DUF1431_DROsp"/>
</dbReference>
<dbReference type="EMBL" id="CH940648">
    <property type="protein sequence ID" value="EDW60829.1"/>
    <property type="molecule type" value="Genomic_DNA"/>
</dbReference>
<dbReference type="eggNOG" id="ENOG502TBFS">
    <property type="taxonomic scope" value="Eukaryota"/>
</dbReference>
<organism evidence="1 2">
    <name type="scientific">Drosophila virilis</name>
    <name type="common">Fruit fly</name>
    <dbReference type="NCBI Taxonomy" id="7244"/>
    <lineage>
        <taxon>Eukaryota</taxon>
        <taxon>Metazoa</taxon>
        <taxon>Ecdysozoa</taxon>
        <taxon>Arthropoda</taxon>
        <taxon>Hexapoda</taxon>
        <taxon>Insecta</taxon>
        <taxon>Pterygota</taxon>
        <taxon>Neoptera</taxon>
        <taxon>Endopterygota</taxon>
        <taxon>Diptera</taxon>
        <taxon>Brachycera</taxon>
        <taxon>Muscomorpha</taxon>
        <taxon>Ephydroidea</taxon>
        <taxon>Drosophilidae</taxon>
        <taxon>Drosophila</taxon>
    </lineage>
</organism>
<name>B4LL92_DROVI</name>
<dbReference type="OMA" id="HWPCCKP"/>
<sequence>MVLKSKLARLLSPARCLWSVRGGLSRSRNLAKFSPTFPDPPCQPIDPRCHYVKDKCKPARDILELDLPFDKHMLDLERLKREKLLEPPCCVLRTAHQQPCLDVYPIRKKKKKEECPPFRSMWVPPCQPHDQPYCKDMLPRFDEIYYKPSVKCRCYQRTWVECPPVRERLKKVCCLDGINPPEVNKRSKERCPQTTCMFDYTRMRHICNNRDAVSEDRCLKLHWPCCKPARCDNSCHVHKKLSKCRRLRTPYPCFSERRPKYRPLRARQCLEEPMSRCEIWRELHKRELHKQEVTGLKGTHC</sequence>
<evidence type="ECO:0000313" key="2">
    <source>
        <dbReference type="Proteomes" id="UP000008792"/>
    </source>
</evidence>
<dbReference type="AlphaFoldDB" id="B4LL92"/>
<dbReference type="FunCoup" id="B4LL92">
    <property type="interactions" value="1"/>
</dbReference>
<dbReference type="Pfam" id="PF07248">
    <property type="entry name" value="DUF1431"/>
    <property type="match status" value="1"/>
</dbReference>